<organism evidence="2 3">
    <name type="scientific">Hermanssonia centrifuga</name>
    <dbReference type="NCBI Taxonomy" id="98765"/>
    <lineage>
        <taxon>Eukaryota</taxon>
        <taxon>Fungi</taxon>
        <taxon>Dikarya</taxon>
        <taxon>Basidiomycota</taxon>
        <taxon>Agaricomycotina</taxon>
        <taxon>Agaricomycetes</taxon>
        <taxon>Polyporales</taxon>
        <taxon>Meruliaceae</taxon>
        <taxon>Hermanssonia</taxon>
    </lineage>
</organism>
<sequence>AHEADAPAQVYLGCILPPSIMGKKTVFIGEMVPLLQECYNQEAPSILTSKKLVTQKDGAVRWMPHVLKEVSGAVTRRYMTEADLLCRIDSDGSPLETEEQHRARVCSLKDGECKWFPRRENCLDDVYWAGVKKLPDQIYEWVKRQSANRGKKSQYLMPSIPTARVCKVTAYDMYRKSNHPSKPSSAPSIETSSGSVRPDVAAWSSMLAKSWEGLCDNEREHFKKLAEESNKSDDANSLEVKREVERAAKAAGFFEFVEQTLEMWRRETGWVATIILGGINEDGVLVNQICDTGEDSHGNNFQDRLLGELKWSEDRLLCSHYAWLLDIFKPVPGQEIGSGQDPTHSDIGVSSIRTVERLEHGADVEVSAGIAAGPTPNVDTRLIHPPTTMAEPIYKDKSPKTKDAQARPTVVEPLETPDTDLTGTAGEIPTKKSSLRVGKRTKKVNDAGTKQKVARAVKKVAKTVIPANGQAGASIDKAVGTPRITEHTRSGRVRKPTAIVAAMTDPDVYLATHGKRNAEFNVWVTAMACVIPNRAHNLT</sequence>
<dbReference type="Proteomes" id="UP000309038">
    <property type="component" value="Unassembled WGS sequence"/>
</dbReference>
<evidence type="ECO:0000313" key="3">
    <source>
        <dbReference type="Proteomes" id="UP000309038"/>
    </source>
</evidence>
<dbReference type="AlphaFoldDB" id="A0A4S4KA23"/>
<comment type="caution">
    <text evidence="2">The sequence shown here is derived from an EMBL/GenBank/DDBJ whole genome shotgun (WGS) entry which is preliminary data.</text>
</comment>
<dbReference type="EMBL" id="SGPJ01000794">
    <property type="protein sequence ID" value="THG93059.1"/>
    <property type="molecule type" value="Genomic_DNA"/>
</dbReference>
<feature type="region of interest" description="Disordered" evidence="1">
    <location>
        <begin position="389"/>
        <end position="434"/>
    </location>
</feature>
<feature type="compositionally biased region" description="Basic and acidic residues" evidence="1">
    <location>
        <begin position="393"/>
        <end position="405"/>
    </location>
</feature>
<gene>
    <name evidence="2" type="ORF">EW026_g8066</name>
</gene>
<evidence type="ECO:0000256" key="1">
    <source>
        <dbReference type="SAM" id="MobiDB-lite"/>
    </source>
</evidence>
<keyword evidence="3" id="KW-1185">Reference proteome</keyword>
<feature type="non-terminal residue" evidence="2">
    <location>
        <position position="1"/>
    </location>
</feature>
<evidence type="ECO:0000313" key="2">
    <source>
        <dbReference type="EMBL" id="THG93059.1"/>
    </source>
</evidence>
<reference evidence="2 3" key="1">
    <citation type="submission" date="2019-02" db="EMBL/GenBank/DDBJ databases">
        <title>Genome sequencing of the rare red list fungi Phlebia centrifuga.</title>
        <authorList>
            <person name="Buettner E."/>
            <person name="Kellner H."/>
        </authorList>
    </citation>
    <scope>NUCLEOTIDE SEQUENCE [LARGE SCALE GENOMIC DNA]</scope>
    <source>
        <strain evidence="2 3">DSM 108282</strain>
    </source>
</reference>
<name>A0A4S4KA23_9APHY</name>
<proteinExistence type="predicted"/>
<accession>A0A4S4KA23</accession>
<protein>
    <submittedName>
        <fullName evidence="2">Uncharacterized protein</fullName>
    </submittedName>
</protein>